<accession>A0AAD2C4Y0</accession>
<dbReference type="AlphaFoldDB" id="A0AAD2C4Y0"/>
<proteinExistence type="predicted"/>
<name>A0AAD2C4Y0_9RALS</name>
<sequence length="85" mass="10170">MVEPDELIVGRVYFDIYYEDEDLRYPFIHPYEYCGRGERGDYEFRQIGTGDHCRFDEEGVRSMERVADLWASLSKWGRENPDLLP</sequence>
<dbReference type="EMBL" id="CAUDLI010000002">
    <property type="protein sequence ID" value="CAJ0863729.1"/>
    <property type="molecule type" value="Genomic_DNA"/>
</dbReference>
<dbReference type="Proteomes" id="UP001189792">
    <property type="component" value="Unassembled WGS sequence"/>
</dbReference>
<evidence type="ECO:0000313" key="1">
    <source>
        <dbReference type="EMBL" id="CAJ0856115.1"/>
    </source>
</evidence>
<comment type="caution">
    <text evidence="1">The sequence shown here is derived from an EMBL/GenBank/DDBJ whole genome shotgun (WGS) entry which is preliminary data.</text>
</comment>
<keyword evidence="3" id="KW-1185">Reference proteome</keyword>
<evidence type="ECO:0000313" key="4">
    <source>
        <dbReference type="Proteomes" id="UP001190491"/>
    </source>
</evidence>
<dbReference type="RefSeq" id="WP_206273025.1">
    <property type="nucleotide sequence ID" value="NZ_CAUDKO010000002.1"/>
</dbReference>
<evidence type="ECO:0000313" key="2">
    <source>
        <dbReference type="EMBL" id="CAJ0863729.1"/>
    </source>
</evidence>
<reference evidence="1 3" key="1">
    <citation type="submission" date="2023-07" db="EMBL/GenBank/DDBJ databases">
        <authorList>
            <person name="Peeters C."/>
        </authorList>
    </citation>
    <scope>NUCLEOTIDE SEQUENCE</scope>
    <source>
        <strain evidence="2 3">LMG 32965</strain>
        <strain evidence="1">R-77567</strain>
    </source>
</reference>
<evidence type="ECO:0000313" key="3">
    <source>
        <dbReference type="Proteomes" id="UP001189792"/>
    </source>
</evidence>
<dbReference type="Proteomes" id="UP001190491">
    <property type="component" value="Unassembled WGS sequence"/>
</dbReference>
<gene>
    <name evidence="2" type="ORF">R77564_01038</name>
    <name evidence="1" type="ORF">R77567_01064</name>
</gene>
<protein>
    <submittedName>
        <fullName evidence="1">Uncharacterized protein</fullName>
    </submittedName>
</protein>
<dbReference type="EMBL" id="CAUDKO010000002">
    <property type="protein sequence ID" value="CAJ0856115.1"/>
    <property type="molecule type" value="Genomic_DNA"/>
</dbReference>
<organism evidence="1 4">
    <name type="scientific">Ralstonia flatus</name>
    <dbReference type="NCBI Taxonomy" id="3058601"/>
    <lineage>
        <taxon>Bacteria</taxon>
        <taxon>Pseudomonadati</taxon>
        <taxon>Pseudomonadota</taxon>
        <taxon>Betaproteobacteria</taxon>
        <taxon>Burkholderiales</taxon>
        <taxon>Burkholderiaceae</taxon>
        <taxon>Ralstonia</taxon>
    </lineage>
</organism>